<evidence type="ECO:0000313" key="2">
    <source>
        <dbReference type="EMBL" id="CAL1533290.1"/>
    </source>
</evidence>
<dbReference type="AlphaFoldDB" id="A0AAV2HIU7"/>
<keyword evidence="3" id="KW-1185">Reference proteome</keyword>
<name>A0AAV2HIU7_LYMST</name>
<evidence type="ECO:0000313" key="3">
    <source>
        <dbReference type="Proteomes" id="UP001497497"/>
    </source>
</evidence>
<feature type="non-terminal residue" evidence="2">
    <location>
        <position position="1"/>
    </location>
</feature>
<organism evidence="2 3">
    <name type="scientific">Lymnaea stagnalis</name>
    <name type="common">Great pond snail</name>
    <name type="synonym">Helix stagnalis</name>
    <dbReference type="NCBI Taxonomy" id="6523"/>
    <lineage>
        <taxon>Eukaryota</taxon>
        <taxon>Metazoa</taxon>
        <taxon>Spiralia</taxon>
        <taxon>Lophotrochozoa</taxon>
        <taxon>Mollusca</taxon>
        <taxon>Gastropoda</taxon>
        <taxon>Heterobranchia</taxon>
        <taxon>Euthyneura</taxon>
        <taxon>Panpulmonata</taxon>
        <taxon>Hygrophila</taxon>
        <taxon>Lymnaeoidea</taxon>
        <taxon>Lymnaeidae</taxon>
        <taxon>Lymnaea</taxon>
    </lineage>
</organism>
<accession>A0AAV2HIU7</accession>
<reference evidence="2 3" key="1">
    <citation type="submission" date="2024-04" db="EMBL/GenBank/DDBJ databases">
        <authorList>
            <consortium name="Genoscope - CEA"/>
            <person name="William W."/>
        </authorList>
    </citation>
    <scope>NUCLEOTIDE SEQUENCE [LARGE SCALE GENOMIC DNA]</scope>
</reference>
<dbReference type="EMBL" id="CAXITT010000140">
    <property type="protein sequence ID" value="CAL1533288.1"/>
    <property type="molecule type" value="Genomic_DNA"/>
</dbReference>
<dbReference type="Proteomes" id="UP001497497">
    <property type="component" value="Unassembled WGS sequence"/>
</dbReference>
<gene>
    <name evidence="1" type="ORF">GSLYS_00007306001</name>
    <name evidence="2" type="ORF">GSLYS_00007308001</name>
</gene>
<comment type="caution">
    <text evidence="2">The sequence shown here is derived from an EMBL/GenBank/DDBJ whole genome shotgun (WGS) entry which is preliminary data.</text>
</comment>
<evidence type="ECO:0000313" key="1">
    <source>
        <dbReference type="EMBL" id="CAL1533288.1"/>
    </source>
</evidence>
<protein>
    <submittedName>
        <fullName evidence="2">Uncharacterized protein</fullName>
    </submittedName>
</protein>
<dbReference type="EMBL" id="CAXITT010000140">
    <property type="protein sequence ID" value="CAL1533290.1"/>
    <property type="molecule type" value="Genomic_DNA"/>
</dbReference>
<proteinExistence type="predicted"/>
<sequence length="132" mass="15175">ALFSLGTGVHSECDENLTCEPEKKIRPNFRSIKLRRSIFCRRNFSQTNYFLDTFICYIFRLSGAFVTGQVVSDISIFFSFMCASSSFRCHLVDIVTFRTLVRYMKACAIKSKEVVLDPHTTSSRISTIFEPE</sequence>